<dbReference type="InParanoid" id="F6PVA6"/>
<name>F6PVA6_CIOIN</name>
<dbReference type="EMBL" id="EAAA01000598">
    <property type="status" value="NOT_ANNOTATED_CDS"/>
    <property type="molecule type" value="Genomic_DNA"/>
</dbReference>
<dbReference type="Proteomes" id="UP000008144">
    <property type="component" value="Chromosome 10"/>
</dbReference>
<feature type="chain" id="PRO_5003344524" evidence="2">
    <location>
        <begin position="21"/>
        <end position="79"/>
    </location>
</feature>
<organism evidence="3 4">
    <name type="scientific">Ciona intestinalis</name>
    <name type="common">Transparent sea squirt</name>
    <name type="synonym">Ascidia intestinalis</name>
    <dbReference type="NCBI Taxonomy" id="7719"/>
    <lineage>
        <taxon>Eukaryota</taxon>
        <taxon>Metazoa</taxon>
        <taxon>Chordata</taxon>
        <taxon>Tunicata</taxon>
        <taxon>Ascidiacea</taxon>
        <taxon>Phlebobranchia</taxon>
        <taxon>Cionidae</taxon>
        <taxon>Ciona</taxon>
    </lineage>
</organism>
<sequence>MRRFVLLVIVVMACFAVLSGCSEGSAKAIEGNKHTSQHSRQRFGRRGNGGGWGGWAPGQSKRDIHDDNFEDFEDIINNM</sequence>
<keyword evidence="2" id="KW-0732">Signal</keyword>
<accession>F6PVA6</accession>
<evidence type="ECO:0000313" key="3">
    <source>
        <dbReference type="Ensembl" id="ENSCINP00000025346.2"/>
    </source>
</evidence>
<feature type="region of interest" description="Disordered" evidence="1">
    <location>
        <begin position="30"/>
        <end position="63"/>
    </location>
</feature>
<dbReference type="Ensembl" id="ENSCINT00000025592.2">
    <property type="protein sequence ID" value="ENSCINP00000025346.2"/>
    <property type="gene ID" value="ENSCING00000013914.2"/>
</dbReference>
<evidence type="ECO:0000256" key="1">
    <source>
        <dbReference type="SAM" id="MobiDB-lite"/>
    </source>
</evidence>
<feature type="compositionally biased region" description="Basic residues" evidence="1">
    <location>
        <begin position="35"/>
        <end position="45"/>
    </location>
</feature>
<reference evidence="3" key="4">
    <citation type="submission" date="2025-09" db="UniProtKB">
        <authorList>
            <consortium name="Ensembl"/>
        </authorList>
    </citation>
    <scope>IDENTIFICATION</scope>
</reference>
<reference evidence="3" key="2">
    <citation type="journal article" date="2008" name="Genome Biol.">
        <title>Improved genome assembly and evidence-based global gene model set for the chordate Ciona intestinalis: new insight into intron and operon populations.</title>
        <authorList>
            <person name="Satou Y."/>
            <person name="Mineta K."/>
            <person name="Ogasawara M."/>
            <person name="Sasakura Y."/>
            <person name="Shoguchi E."/>
            <person name="Ueno K."/>
            <person name="Yamada L."/>
            <person name="Matsumoto J."/>
            <person name="Wasserscheid J."/>
            <person name="Dewar K."/>
            <person name="Wiley G.B."/>
            <person name="Macmil S.L."/>
            <person name="Roe B.A."/>
            <person name="Zeller R.W."/>
            <person name="Hastings K.E."/>
            <person name="Lemaire P."/>
            <person name="Lindquist E."/>
            <person name="Endo T."/>
            <person name="Hotta K."/>
            <person name="Inaba K."/>
        </authorList>
    </citation>
    <scope>NUCLEOTIDE SEQUENCE [LARGE SCALE GENOMIC DNA]</scope>
    <source>
        <strain evidence="3">wild type</strain>
    </source>
</reference>
<evidence type="ECO:0000313" key="4">
    <source>
        <dbReference type="Proteomes" id="UP000008144"/>
    </source>
</evidence>
<dbReference type="AlphaFoldDB" id="F6PVA6"/>
<proteinExistence type="predicted"/>
<reference evidence="3" key="3">
    <citation type="submission" date="2025-08" db="UniProtKB">
        <authorList>
            <consortium name="Ensembl"/>
        </authorList>
    </citation>
    <scope>IDENTIFICATION</scope>
</reference>
<feature type="compositionally biased region" description="Gly residues" evidence="1">
    <location>
        <begin position="46"/>
        <end position="56"/>
    </location>
</feature>
<reference evidence="4" key="1">
    <citation type="journal article" date="2002" name="Science">
        <title>The draft genome of Ciona intestinalis: insights into chordate and vertebrate origins.</title>
        <authorList>
            <person name="Dehal P."/>
            <person name="Satou Y."/>
            <person name="Campbell R.K."/>
            <person name="Chapman J."/>
            <person name="Degnan B."/>
            <person name="De Tomaso A."/>
            <person name="Davidson B."/>
            <person name="Di Gregorio A."/>
            <person name="Gelpke M."/>
            <person name="Goodstein D.M."/>
            <person name="Harafuji N."/>
            <person name="Hastings K.E."/>
            <person name="Ho I."/>
            <person name="Hotta K."/>
            <person name="Huang W."/>
            <person name="Kawashima T."/>
            <person name="Lemaire P."/>
            <person name="Martinez D."/>
            <person name="Meinertzhagen I.A."/>
            <person name="Necula S."/>
            <person name="Nonaka M."/>
            <person name="Putnam N."/>
            <person name="Rash S."/>
            <person name="Saiga H."/>
            <person name="Satake M."/>
            <person name="Terry A."/>
            <person name="Yamada L."/>
            <person name="Wang H.G."/>
            <person name="Awazu S."/>
            <person name="Azumi K."/>
            <person name="Boore J."/>
            <person name="Branno M."/>
            <person name="Chin-Bow S."/>
            <person name="DeSantis R."/>
            <person name="Doyle S."/>
            <person name="Francino P."/>
            <person name="Keys D.N."/>
            <person name="Haga S."/>
            <person name="Hayashi H."/>
            <person name="Hino K."/>
            <person name="Imai K.S."/>
            <person name="Inaba K."/>
            <person name="Kano S."/>
            <person name="Kobayashi K."/>
            <person name="Kobayashi M."/>
            <person name="Lee B.I."/>
            <person name="Makabe K.W."/>
            <person name="Manohar C."/>
            <person name="Matassi G."/>
            <person name="Medina M."/>
            <person name="Mochizuki Y."/>
            <person name="Mount S."/>
            <person name="Morishita T."/>
            <person name="Miura S."/>
            <person name="Nakayama A."/>
            <person name="Nishizaka S."/>
            <person name="Nomoto H."/>
            <person name="Ohta F."/>
            <person name="Oishi K."/>
            <person name="Rigoutsos I."/>
            <person name="Sano M."/>
            <person name="Sasaki A."/>
            <person name="Sasakura Y."/>
            <person name="Shoguchi E."/>
            <person name="Shin-i T."/>
            <person name="Spagnuolo A."/>
            <person name="Stainier D."/>
            <person name="Suzuki M.M."/>
            <person name="Tassy O."/>
            <person name="Takatori N."/>
            <person name="Tokuoka M."/>
            <person name="Yagi K."/>
            <person name="Yoshizaki F."/>
            <person name="Wada S."/>
            <person name="Zhang C."/>
            <person name="Hyatt P.D."/>
            <person name="Larimer F."/>
            <person name="Detter C."/>
            <person name="Doggett N."/>
            <person name="Glavina T."/>
            <person name="Hawkins T."/>
            <person name="Richardson P."/>
            <person name="Lucas S."/>
            <person name="Kohara Y."/>
            <person name="Levine M."/>
            <person name="Satoh N."/>
            <person name="Rokhsar D.S."/>
        </authorList>
    </citation>
    <scope>NUCLEOTIDE SEQUENCE [LARGE SCALE GENOMIC DNA]</scope>
</reference>
<feature type="signal peptide" evidence="2">
    <location>
        <begin position="1"/>
        <end position="20"/>
    </location>
</feature>
<dbReference type="PROSITE" id="PS51257">
    <property type="entry name" value="PROKAR_LIPOPROTEIN"/>
    <property type="match status" value="1"/>
</dbReference>
<dbReference type="HOGENOM" id="CLU_2605325_0_0_1"/>
<keyword evidence="4" id="KW-1185">Reference proteome</keyword>
<evidence type="ECO:0000256" key="2">
    <source>
        <dbReference type="SAM" id="SignalP"/>
    </source>
</evidence>
<protein>
    <submittedName>
        <fullName evidence="3">Uncharacterized protein</fullName>
    </submittedName>
</protein>